<name>A0A0J9X8C2_GEOCN</name>
<dbReference type="PANTHER" id="PTHR21646:SF16">
    <property type="entry name" value="U4_U6.U5 TRI-SNRNP-ASSOCIATED PROTEIN 2"/>
    <property type="match status" value="1"/>
</dbReference>
<protein>
    <submittedName>
        <fullName evidence="13">Similar to Saccharomyces cerevisiae YFR005C SAD1 Conserved zinc-finger domain protein involved in pre-mRNA splicing</fullName>
    </submittedName>
</protein>
<evidence type="ECO:0000256" key="10">
    <source>
        <dbReference type="SAM" id="MobiDB-lite"/>
    </source>
</evidence>
<dbReference type="CDD" id="cd02669">
    <property type="entry name" value="Peptidase_C19M"/>
    <property type="match status" value="1"/>
</dbReference>
<evidence type="ECO:0000256" key="7">
    <source>
        <dbReference type="ARBA" id="ARBA00023187"/>
    </source>
</evidence>
<evidence type="ECO:0000256" key="3">
    <source>
        <dbReference type="ARBA" id="ARBA00022723"/>
    </source>
</evidence>
<dbReference type="PANTHER" id="PTHR21646">
    <property type="entry name" value="UBIQUITIN CARBOXYL-TERMINAL HYDROLASE"/>
    <property type="match status" value="1"/>
</dbReference>
<dbReference type="STRING" id="1173061.A0A0J9X8C2"/>
<dbReference type="OrthoDB" id="10263353at2759"/>
<evidence type="ECO:0000259" key="11">
    <source>
        <dbReference type="PROSITE" id="PS50235"/>
    </source>
</evidence>
<dbReference type="GO" id="GO:0000245">
    <property type="term" value="P:spliceosomal complex assembly"/>
    <property type="evidence" value="ECO:0007669"/>
    <property type="project" value="InterPro"/>
</dbReference>
<keyword evidence="14" id="KW-1185">Reference proteome</keyword>
<evidence type="ECO:0000256" key="4">
    <source>
        <dbReference type="ARBA" id="ARBA00022728"/>
    </source>
</evidence>
<dbReference type="Gene3D" id="3.90.70.10">
    <property type="entry name" value="Cysteine proteinases"/>
    <property type="match status" value="1"/>
</dbReference>
<comment type="subcellular location">
    <subcellularLocation>
        <location evidence="1">Nucleus</location>
    </subcellularLocation>
</comment>
<dbReference type="InterPro" id="IPR001394">
    <property type="entry name" value="Peptidase_C19_UCH"/>
</dbReference>
<dbReference type="SMART" id="SM00290">
    <property type="entry name" value="ZnF_UBP"/>
    <property type="match status" value="1"/>
</dbReference>
<dbReference type="Gene3D" id="3.30.40.10">
    <property type="entry name" value="Zinc/RING finger domain, C3HC4 (zinc finger)"/>
    <property type="match status" value="1"/>
</dbReference>
<dbReference type="GO" id="GO:0008270">
    <property type="term" value="F:zinc ion binding"/>
    <property type="evidence" value="ECO:0007669"/>
    <property type="project" value="UniProtKB-KW"/>
</dbReference>
<feature type="region of interest" description="Disordered" evidence="10">
    <location>
        <begin position="1"/>
        <end position="101"/>
    </location>
</feature>
<evidence type="ECO:0000259" key="12">
    <source>
        <dbReference type="PROSITE" id="PS50271"/>
    </source>
</evidence>
<feature type="compositionally biased region" description="Low complexity" evidence="10">
    <location>
        <begin position="56"/>
        <end position="73"/>
    </location>
</feature>
<keyword evidence="6" id="KW-0862">Zinc</keyword>
<keyword evidence="4" id="KW-0747">Spliceosome</keyword>
<keyword evidence="8" id="KW-0539">Nucleus</keyword>
<dbReference type="InterPro" id="IPR013083">
    <property type="entry name" value="Znf_RING/FYVE/PHD"/>
</dbReference>
<dbReference type="InterPro" id="IPR038765">
    <property type="entry name" value="Papain-like_cys_pep_sf"/>
</dbReference>
<dbReference type="PROSITE" id="PS50235">
    <property type="entry name" value="USP_3"/>
    <property type="match status" value="1"/>
</dbReference>
<keyword evidence="5 9" id="KW-0863">Zinc-finger</keyword>
<dbReference type="EMBL" id="CCBN010000005">
    <property type="protein sequence ID" value="CDO53487.1"/>
    <property type="molecule type" value="Genomic_DNA"/>
</dbReference>
<keyword evidence="7" id="KW-0508">mRNA splicing</keyword>
<evidence type="ECO:0000313" key="14">
    <source>
        <dbReference type="Proteomes" id="UP000242525"/>
    </source>
</evidence>
<dbReference type="InterPro" id="IPR028889">
    <property type="entry name" value="USP"/>
</dbReference>
<evidence type="ECO:0000256" key="1">
    <source>
        <dbReference type="ARBA" id="ARBA00004123"/>
    </source>
</evidence>
<dbReference type="InterPro" id="IPR033809">
    <property type="entry name" value="USP39"/>
</dbReference>
<evidence type="ECO:0000256" key="2">
    <source>
        <dbReference type="ARBA" id="ARBA00022664"/>
    </source>
</evidence>
<dbReference type="InterPro" id="IPR001607">
    <property type="entry name" value="Znf_UBP"/>
</dbReference>
<accession>A0A0J9X8C2</accession>
<evidence type="ECO:0000313" key="13">
    <source>
        <dbReference type="EMBL" id="CDO53487.1"/>
    </source>
</evidence>
<keyword evidence="3" id="KW-0479">Metal-binding</keyword>
<keyword evidence="2" id="KW-0507">mRNA processing</keyword>
<reference evidence="13" key="1">
    <citation type="submission" date="2014-03" db="EMBL/GenBank/DDBJ databases">
        <authorList>
            <person name="Casaregola S."/>
        </authorList>
    </citation>
    <scope>NUCLEOTIDE SEQUENCE [LARGE SCALE GENOMIC DNA]</scope>
    <source>
        <strain evidence="13">CLIB 918</strain>
    </source>
</reference>
<evidence type="ECO:0000256" key="6">
    <source>
        <dbReference type="ARBA" id="ARBA00022833"/>
    </source>
</evidence>
<comment type="caution">
    <text evidence="13">The sequence shown here is derived from an EMBL/GenBank/DDBJ whole genome shotgun (WGS) entry which is preliminary data.</text>
</comment>
<gene>
    <name evidence="13" type="ORF">BN980_GECA05s02463g</name>
</gene>
<dbReference type="GO" id="GO:0016579">
    <property type="term" value="P:protein deubiquitination"/>
    <property type="evidence" value="ECO:0007669"/>
    <property type="project" value="InterPro"/>
</dbReference>
<evidence type="ECO:0000256" key="9">
    <source>
        <dbReference type="PROSITE-ProRule" id="PRU00502"/>
    </source>
</evidence>
<feature type="compositionally biased region" description="Polar residues" evidence="10">
    <location>
        <begin position="37"/>
        <end position="50"/>
    </location>
</feature>
<evidence type="ECO:0000256" key="5">
    <source>
        <dbReference type="ARBA" id="ARBA00022771"/>
    </source>
</evidence>
<feature type="domain" description="USP" evidence="11">
    <location>
        <begin position="220"/>
        <end position="536"/>
    </location>
</feature>
<dbReference type="GO" id="GO:0004843">
    <property type="term" value="F:cysteine-type deubiquitinase activity"/>
    <property type="evidence" value="ECO:0007669"/>
    <property type="project" value="InterPro"/>
</dbReference>
<dbReference type="AlphaFoldDB" id="A0A0J9X8C2"/>
<dbReference type="SUPFAM" id="SSF57850">
    <property type="entry name" value="RING/U-box"/>
    <property type="match status" value="1"/>
</dbReference>
<dbReference type="Pfam" id="PF02148">
    <property type="entry name" value="zf-UBP"/>
    <property type="match status" value="1"/>
</dbReference>
<proteinExistence type="predicted"/>
<dbReference type="PROSITE" id="PS50271">
    <property type="entry name" value="ZF_UBP"/>
    <property type="match status" value="1"/>
</dbReference>
<sequence length="537" mass="61550">MSKRAALTDNEEEEDDYRQLLTRQKKQKTSRVLFRSRTATPESANLTSPVNDNKDSISSNSNDSNKIQSNSNSEGNDVDVASSDESPDTEEQQQQSINEKQYLETIDRTRLDFDFENLCSVSLSNNNVYACLTCGKYFQGRGKTSHAYFHSIDQDHHVYINLQSLKIYILPNGYEVDDPSLDDIKYVANPIYTKAQVANLDKLAESSYDLFHNAYRPGFIGMNNIKENDYANVVVQALAHTTPLRNFLMLENLSERPELVKRLSLLVRKIWNRKAFKPHVSPHELLQQVSQMSNKRFSSTVQKDPFDFMNWLLNNTHLALGGSKTKPFTSIVQFTFQGKVEIQTQKITARAVPGDRLKFEADELIQSKEVPFMFLSLELPPVPLFKGDLERNAIPQVSLTSLLKKYDGNQTQELAGHRKRYKIKKLPNYLVFHIKRFDKTNLDDGKNPTVVSFDPRGLDMSPYVDNASKPIYYDLVANIVIDVNSTSQGAEKHSWAIQLLDKATNTWVQIQDLIVKDVRSELLFLNESYIQVWEKRK</sequence>
<dbReference type="GO" id="GO:0005681">
    <property type="term" value="C:spliceosomal complex"/>
    <property type="evidence" value="ECO:0007669"/>
    <property type="project" value="UniProtKB-KW"/>
</dbReference>
<feature type="domain" description="UBP-type" evidence="12">
    <location>
        <begin position="98"/>
        <end position="195"/>
    </location>
</feature>
<dbReference type="Proteomes" id="UP000242525">
    <property type="component" value="Unassembled WGS sequence"/>
</dbReference>
<dbReference type="SUPFAM" id="SSF54001">
    <property type="entry name" value="Cysteine proteinases"/>
    <property type="match status" value="1"/>
</dbReference>
<dbReference type="Pfam" id="PF00443">
    <property type="entry name" value="UCH"/>
    <property type="match status" value="1"/>
</dbReference>
<organism evidence="13 14">
    <name type="scientific">Geotrichum candidum</name>
    <name type="common">Oospora lactis</name>
    <name type="synonym">Dipodascus geotrichum</name>
    <dbReference type="NCBI Taxonomy" id="1173061"/>
    <lineage>
        <taxon>Eukaryota</taxon>
        <taxon>Fungi</taxon>
        <taxon>Dikarya</taxon>
        <taxon>Ascomycota</taxon>
        <taxon>Saccharomycotina</taxon>
        <taxon>Dipodascomycetes</taxon>
        <taxon>Dipodascales</taxon>
        <taxon>Dipodascaceae</taxon>
        <taxon>Geotrichum</taxon>
    </lineage>
</organism>
<dbReference type="InterPro" id="IPR050185">
    <property type="entry name" value="Ub_carboxyl-term_hydrolase"/>
</dbReference>
<evidence type="ECO:0000256" key="8">
    <source>
        <dbReference type="ARBA" id="ARBA00023242"/>
    </source>
</evidence>